<dbReference type="Proteomes" id="UP001055091">
    <property type="component" value="Unassembled WGS sequence"/>
</dbReference>
<dbReference type="RefSeq" id="WP_006775189.1">
    <property type="nucleotide sequence ID" value="NZ_BQNJ01000002.1"/>
</dbReference>
<dbReference type="Pfam" id="PF14526">
    <property type="entry name" value="Cass2"/>
    <property type="match status" value="1"/>
</dbReference>
<evidence type="ECO:0000259" key="1">
    <source>
        <dbReference type="SMART" id="SM00871"/>
    </source>
</evidence>
<name>A0AA37JP53_9FIRM</name>
<dbReference type="InterPro" id="IPR029441">
    <property type="entry name" value="Cass2"/>
</dbReference>
<proteinExistence type="predicted"/>
<sequence>MDYEIVTLPEKKAAGITARTNNHAPDMGSVIGGLWERFYARGIYASIPADRRGWVLGIYSNYESDENGDYDMTAACEVTDTAGIPEHLSLCTIPAGRYAKFVVKGDVQQALVQFWTELWSLDLKRAFRADFEEYHGIEGRDAEIHVYIGLKE</sequence>
<gene>
    <name evidence="2" type="ORF">CE91St55_44470</name>
</gene>
<organism evidence="2 3">
    <name type="scientific">Hungatella hathewayi</name>
    <dbReference type="NCBI Taxonomy" id="154046"/>
    <lineage>
        <taxon>Bacteria</taxon>
        <taxon>Bacillati</taxon>
        <taxon>Bacillota</taxon>
        <taxon>Clostridia</taxon>
        <taxon>Lachnospirales</taxon>
        <taxon>Lachnospiraceae</taxon>
        <taxon>Hungatella</taxon>
    </lineage>
</organism>
<accession>A0AA37JP53</accession>
<evidence type="ECO:0000313" key="2">
    <source>
        <dbReference type="EMBL" id="GKH02466.1"/>
    </source>
</evidence>
<dbReference type="EMBL" id="BQNJ01000002">
    <property type="protein sequence ID" value="GKH02466.1"/>
    <property type="molecule type" value="Genomic_DNA"/>
</dbReference>
<dbReference type="AlphaFoldDB" id="A0AA37JP53"/>
<reference evidence="2" key="1">
    <citation type="submission" date="2022-01" db="EMBL/GenBank/DDBJ databases">
        <title>Novel bile acid biosynthetic pathways are enriched in the microbiome of centenarians.</title>
        <authorList>
            <person name="Sato Y."/>
            <person name="Atarashi K."/>
            <person name="Plichta R.D."/>
            <person name="Arai Y."/>
            <person name="Sasajima S."/>
            <person name="Kearney M.S."/>
            <person name="Suda W."/>
            <person name="Takeshita K."/>
            <person name="Sasaki T."/>
            <person name="Okamoto S."/>
            <person name="Skelly N.A."/>
            <person name="Okamura Y."/>
            <person name="Vlamakis H."/>
            <person name="Li Y."/>
            <person name="Tanoue T."/>
            <person name="Takei H."/>
            <person name="Nittono H."/>
            <person name="Narushima S."/>
            <person name="Irie J."/>
            <person name="Itoh H."/>
            <person name="Moriya K."/>
            <person name="Sugiura Y."/>
            <person name="Suematsu M."/>
            <person name="Moritoki N."/>
            <person name="Shibata S."/>
            <person name="Littman R.D."/>
            <person name="Fischbach A.M."/>
            <person name="Uwamino Y."/>
            <person name="Inoue T."/>
            <person name="Honda A."/>
            <person name="Hattori M."/>
            <person name="Murai T."/>
            <person name="Xavier J.R."/>
            <person name="Hirose N."/>
            <person name="Honda K."/>
        </authorList>
    </citation>
    <scope>NUCLEOTIDE SEQUENCE</scope>
    <source>
        <strain evidence="2">CE91-St55</strain>
    </source>
</reference>
<feature type="domain" description="AraC effector-binding" evidence="1">
    <location>
        <begin position="1"/>
        <end position="151"/>
    </location>
</feature>
<dbReference type="InterPro" id="IPR011256">
    <property type="entry name" value="Reg_factor_effector_dom_sf"/>
</dbReference>
<dbReference type="SUPFAM" id="SSF55136">
    <property type="entry name" value="Probable bacterial effector-binding domain"/>
    <property type="match status" value="1"/>
</dbReference>
<protein>
    <submittedName>
        <fullName evidence="2">Transcriptional regulator</fullName>
    </submittedName>
</protein>
<dbReference type="Gene3D" id="3.20.80.10">
    <property type="entry name" value="Regulatory factor, effector binding domain"/>
    <property type="match status" value="1"/>
</dbReference>
<dbReference type="PANTHER" id="PTHR36444:SF2">
    <property type="entry name" value="TRANSCRIPTIONAL REGULATOR PROTEIN YOBU-RELATED"/>
    <property type="match status" value="1"/>
</dbReference>
<comment type="caution">
    <text evidence="2">The sequence shown here is derived from an EMBL/GenBank/DDBJ whole genome shotgun (WGS) entry which is preliminary data.</text>
</comment>
<evidence type="ECO:0000313" key="3">
    <source>
        <dbReference type="Proteomes" id="UP001055091"/>
    </source>
</evidence>
<dbReference type="PANTHER" id="PTHR36444">
    <property type="entry name" value="TRANSCRIPTIONAL REGULATOR PROTEIN YOBU-RELATED"/>
    <property type="match status" value="1"/>
</dbReference>
<dbReference type="GeneID" id="93148551"/>
<dbReference type="InterPro" id="IPR010499">
    <property type="entry name" value="AraC_E-bd"/>
</dbReference>
<dbReference type="SMART" id="SM00871">
    <property type="entry name" value="AraC_E_bind"/>
    <property type="match status" value="1"/>
</dbReference>
<dbReference type="InterPro" id="IPR053182">
    <property type="entry name" value="YobU-like_regulator"/>
</dbReference>